<dbReference type="GO" id="GO:0071949">
    <property type="term" value="F:FAD binding"/>
    <property type="evidence" value="ECO:0007669"/>
    <property type="project" value="InterPro"/>
</dbReference>
<dbReference type="EMBL" id="LFJN01000036">
    <property type="protein sequence ID" value="KPI35784.1"/>
    <property type="molecule type" value="Genomic_DNA"/>
</dbReference>
<reference evidence="8 9" key="1">
    <citation type="submission" date="2015-06" db="EMBL/GenBank/DDBJ databases">
        <title>Draft genome of the ant-associated black yeast Phialophora attae CBS 131958.</title>
        <authorList>
            <person name="Moreno L.F."/>
            <person name="Stielow B.J."/>
            <person name="de Hoog S."/>
            <person name="Vicente V.A."/>
            <person name="Weiss V.A."/>
            <person name="de Vries M."/>
            <person name="Cruz L.M."/>
            <person name="Souza E.M."/>
        </authorList>
    </citation>
    <scope>NUCLEOTIDE SEQUENCE [LARGE SCALE GENOMIC DNA]</scope>
    <source>
        <strain evidence="8 9">CBS 131958</strain>
    </source>
</reference>
<comment type="similarity">
    <text evidence="1">Belongs to the paxM FAD-dependent monooxygenase family.</text>
</comment>
<name>A0A0N1GYK1_9EURO</name>
<dbReference type="PANTHER" id="PTHR13789">
    <property type="entry name" value="MONOOXYGENASE"/>
    <property type="match status" value="1"/>
</dbReference>
<feature type="domain" description="FAD/NAD(P)-binding" evidence="7">
    <location>
        <begin position="10"/>
        <end position="182"/>
    </location>
</feature>
<dbReference type="AlphaFoldDB" id="A0A0N1GYK1"/>
<keyword evidence="2" id="KW-0285">Flavoprotein</keyword>
<evidence type="ECO:0000259" key="7">
    <source>
        <dbReference type="Pfam" id="PF07992"/>
    </source>
</evidence>
<evidence type="ECO:0000256" key="5">
    <source>
        <dbReference type="ARBA" id="ARBA00023033"/>
    </source>
</evidence>
<dbReference type="InterPro" id="IPR036188">
    <property type="entry name" value="FAD/NAD-bd_sf"/>
</dbReference>
<keyword evidence="4" id="KW-0560">Oxidoreductase</keyword>
<evidence type="ECO:0000256" key="4">
    <source>
        <dbReference type="ARBA" id="ARBA00023002"/>
    </source>
</evidence>
<dbReference type="InterPro" id="IPR002938">
    <property type="entry name" value="FAD-bd"/>
</dbReference>
<dbReference type="GeneID" id="28731850"/>
<organism evidence="8 9">
    <name type="scientific">Cyphellophora attinorum</name>
    <dbReference type="NCBI Taxonomy" id="1664694"/>
    <lineage>
        <taxon>Eukaryota</taxon>
        <taxon>Fungi</taxon>
        <taxon>Dikarya</taxon>
        <taxon>Ascomycota</taxon>
        <taxon>Pezizomycotina</taxon>
        <taxon>Eurotiomycetes</taxon>
        <taxon>Chaetothyriomycetidae</taxon>
        <taxon>Chaetothyriales</taxon>
        <taxon>Cyphellophoraceae</taxon>
        <taxon>Cyphellophora</taxon>
    </lineage>
</organism>
<accession>A0A0N1GYK1</accession>
<dbReference type="InterPro" id="IPR050493">
    <property type="entry name" value="FAD-dep_Monooxygenase_BioMet"/>
</dbReference>
<keyword evidence="5 8" id="KW-0503">Monooxygenase</keyword>
<dbReference type="VEuPathDB" id="FungiDB:AB675_11148"/>
<gene>
    <name evidence="8" type="ORF">AB675_11148</name>
</gene>
<evidence type="ECO:0000259" key="6">
    <source>
        <dbReference type="Pfam" id="PF01494"/>
    </source>
</evidence>
<keyword evidence="9" id="KW-1185">Reference proteome</keyword>
<sequence length="387" mass="42518">MASEGHARLQVGIIGCGIAGLSAAIALSRAGHDVEVYERSTFSNETGAAIILGPNATRVLTRWGFDAEKAGGLDFCQMRRIKADTLELDSEQKFSNIKEKYGDRMLLLHRADLHTGIMSIVEALPEPKPKIHLGSAVKDMEPEQGSIILENGSTVSKDLVIVADGSHSRLIPRITGSEAPVIRLPMSMYRFLQPISDIMDRPEAAQFYKDQQPGFSTFYKAAVGKPGHLLNTYPCRRGFHPAVKAICEGATDVKVYNQMYRNPIETFVKRRAVLVGDAAHLMLPTHGQGASSAIEDAMALEVLLKGVSSDQVVDRLQLFNELRLPRVRAVQTFSNKMMGPPDKMIQEVKQYFSGPIPAAGSKTFGPEFVDFFLSYDVKKAAEQLLKV</sequence>
<feature type="domain" description="FAD-binding" evidence="6">
    <location>
        <begin position="262"/>
        <end position="333"/>
    </location>
</feature>
<dbReference type="PANTHER" id="PTHR13789:SF215">
    <property type="entry name" value="FAD-BINDING DOMAIN-CONTAINING PROTEIN-RELATED"/>
    <property type="match status" value="1"/>
</dbReference>
<comment type="caution">
    <text evidence="8">The sequence shown here is derived from an EMBL/GenBank/DDBJ whole genome shotgun (WGS) entry which is preliminary data.</text>
</comment>
<dbReference type="STRING" id="1664694.A0A0N1GYK1"/>
<evidence type="ECO:0000313" key="9">
    <source>
        <dbReference type="Proteomes" id="UP000038010"/>
    </source>
</evidence>
<dbReference type="Proteomes" id="UP000038010">
    <property type="component" value="Unassembled WGS sequence"/>
</dbReference>
<dbReference type="Pfam" id="PF07992">
    <property type="entry name" value="Pyr_redox_2"/>
    <property type="match status" value="1"/>
</dbReference>
<dbReference type="OrthoDB" id="9993796at2759"/>
<evidence type="ECO:0000256" key="1">
    <source>
        <dbReference type="ARBA" id="ARBA00007992"/>
    </source>
</evidence>
<dbReference type="PRINTS" id="PR00420">
    <property type="entry name" value="RNGMNOXGNASE"/>
</dbReference>
<dbReference type="Gene3D" id="3.50.50.60">
    <property type="entry name" value="FAD/NAD(P)-binding domain"/>
    <property type="match status" value="1"/>
</dbReference>
<evidence type="ECO:0000256" key="3">
    <source>
        <dbReference type="ARBA" id="ARBA00022827"/>
    </source>
</evidence>
<dbReference type="GO" id="GO:0004497">
    <property type="term" value="F:monooxygenase activity"/>
    <property type="evidence" value="ECO:0007669"/>
    <property type="project" value="UniProtKB-KW"/>
</dbReference>
<dbReference type="InterPro" id="IPR023753">
    <property type="entry name" value="FAD/NAD-binding_dom"/>
</dbReference>
<dbReference type="RefSeq" id="XP_017995747.1">
    <property type="nucleotide sequence ID" value="XM_018139970.1"/>
</dbReference>
<proteinExistence type="inferred from homology"/>
<keyword evidence="3" id="KW-0274">FAD</keyword>
<protein>
    <submittedName>
        <fullName evidence="8">6-hydroxynicotinate 3-monooxygenase</fullName>
    </submittedName>
</protein>
<dbReference type="Pfam" id="PF01494">
    <property type="entry name" value="FAD_binding_3"/>
    <property type="match status" value="1"/>
</dbReference>
<evidence type="ECO:0000256" key="2">
    <source>
        <dbReference type="ARBA" id="ARBA00022630"/>
    </source>
</evidence>
<dbReference type="SUPFAM" id="SSF51905">
    <property type="entry name" value="FAD/NAD(P)-binding domain"/>
    <property type="match status" value="1"/>
</dbReference>
<evidence type="ECO:0000313" key="8">
    <source>
        <dbReference type="EMBL" id="KPI35784.1"/>
    </source>
</evidence>